<feature type="domain" description="BAH" evidence="11">
    <location>
        <begin position="903"/>
        <end position="1042"/>
    </location>
</feature>
<feature type="compositionally biased region" description="Polar residues" evidence="10">
    <location>
        <begin position="279"/>
        <end position="290"/>
    </location>
</feature>
<dbReference type="Pfam" id="PF12047">
    <property type="entry name" value="DNMT1-RFD"/>
    <property type="match status" value="2"/>
</dbReference>
<reference evidence="12" key="2">
    <citation type="submission" date="2021-12" db="EMBL/GenBank/DDBJ databases">
        <title>Resequencing data analysis of finger millet.</title>
        <authorList>
            <person name="Hatakeyama M."/>
            <person name="Aluri S."/>
            <person name="Balachadran M.T."/>
            <person name="Sivarajan S.R."/>
            <person name="Poveda L."/>
            <person name="Shimizu-Inatsugi R."/>
            <person name="Schlapbach R."/>
            <person name="Sreeman S.M."/>
            <person name="Shimizu K.K."/>
        </authorList>
    </citation>
    <scope>NUCLEOTIDE SEQUENCE</scope>
</reference>
<dbReference type="SMART" id="SM00439">
    <property type="entry name" value="BAH"/>
    <property type="match status" value="2"/>
</dbReference>
<dbReference type="InterPro" id="IPR050390">
    <property type="entry name" value="C5-Methyltransferase"/>
</dbReference>
<dbReference type="GO" id="GO:0032259">
    <property type="term" value="P:methylation"/>
    <property type="evidence" value="ECO:0007669"/>
    <property type="project" value="UniProtKB-KW"/>
</dbReference>
<comment type="subcellular location">
    <subcellularLocation>
        <location evidence="1">Nucleus</location>
    </subcellularLocation>
</comment>
<evidence type="ECO:0000256" key="4">
    <source>
        <dbReference type="ARBA" id="ARBA00022679"/>
    </source>
</evidence>
<keyword evidence="5 9" id="KW-0949">S-adenosyl-L-methionine</keyword>
<evidence type="ECO:0000256" key="6">
    <source>
        <dbReference type="ARBA" id="ARBA00022737"/>
    </source>
</evidence>
<dbReference type="EC" id="2.1.1.37" evidence="2"/>
<evidence type="ECO:0000256" key="1">
    <source>
        <dbReference type="ARBA" id="ARBA00004123"/>
    </source>
</evidence>
<feature type="compositionally biased region" description="Basic residues" evidence="10">
    <location>
        <begin position="53"/>
        <end position="63"/>
    </location>
</feature>
<dbReference type="GO" id="GO:0005634">
    <property type="term" value="C:nucleus"/>
    <property type="evidence" value="ECO:0007669"/>
    <property type="project" value="UniProtKB-SubCell"/>
</dbReference>
<evidence type="ECO:0000256" key="10">
    <source>
        <dbReference type="SAM" id="MobiDB-lite"/>
    </source>
</evidence>
<evidence type="ECO:0000256" key="2">
    <source>
        <dbReference type="ARBA" id="ARBA00011975"/>
    </source>
</evidence>
<dbReference type="PANTHER" id="PTHR10629:SF52">
    <property type="entry name" value="DNA (CYTOSINE-5)-METHYLTRANSFERASE 1"/>
    <property type="match status" value="1"/>
</dbReference>
<evidence type="ECO:0000313" key="12">
    <source>
        <dbReference type="EMBL" id="GJN10078.1"/>
    </source>
</evidence>
<keyword evidence="13" id="KW-1185">Reference proteome</keyword>
<evidence type="ECO:0000256" key="3">
    <source>
        <dbReference type="ARBA" id="ARBA00022603"/>
    </source>
</evidence>
<dbReference type="InterPro" id="IPR018117">
    <property type="entry name" value="C5_DNA_meth_AS"/>
</dbReference>
<dbReference type="PROSITE" id="PS00094">
    <property type="entry name" value="C5_MTASE_1"/>
    <property type="match status" value="1"/>
</dbReference>
<dbReference type="Gene3D" id="3.40.50.150">
    <property type="entry name" value="Vaccinia Virus protein VP39"/>
    <property type="match status" value="1"/>
</dbReference>
<feature type="active site" evidence="9">
    <location>
        <position position="1191"/>
    </location>
</feature>
<protein>
    <recommendedName>
        <fullName evidence="2">DNA (cytosine-5-)-methyltransferase</fullName>
        <ecNumber evidence="2">2.1.1.37</ecNumber>
    </recommendedName>
</protein>
<accession>A0AAV5DGM2</accession>
<keyword evidence="6" id="KW-0677">Repeat</keyword>
<dbReference type="GO" id="GO:0044027">
    <property type="term" value="P:negative regulation of gene expression via chromosomal CpG island methylation"/>
    <property type="evidence" value="ECO:0007669"/>
    <property type="project" value="TreeGrafter"/>
</dbReference>
<dbReference type="GO" id="GO:0003682">
    <property type="term" value="F:chromatin binding"/>
    <property type="evidence" value="ECO:0007669"/>
    <property type="project" value="InterPro"/>
</dbReference>
<evidence type="ECO:0000259" key="11">
    <source>
        <dbReference type="PROSITE" id="PS51038"/>
    </source>
</evidence>
<dbReference type="InterPro" id="IPR001025">
    <property type="entry name" value="BAH_dom"/>
</dbReference>
<dbReference type="PROSITE" id="PS51679">
    <property type="entry name" value="SAM_MT_C5"/>
    <property type="match status" value="1"/>
</dbReference>
<comment type="similarity">
    <text evidence="9">Belongs to the class I-like SAM-binding methyltransferase superfamily. C5-methyltransferase family.</text>
</comment>
<dbReference type="InterPro" id="IPR029063">
    <property type="entry name" value="SAM-dependent_MTases_sf"/>
</dbReference>
<dbReference type="CDD" id="cd04712">
    <property type="entry name" value="BAH_DCM_I"/>
    <property type="match status" value="1"/>
</dbReference>
<dbReference type="PANTHER" id="PTHR10629">
    <property type="entry name" value="CYTOSINE-SPECIFIC METHYLTRANSFERASE"/>
    <property type="match status" value="1"/>
</dbReference>
<name>A0AAV5DGM2_ELECO</name>
<dbReference type="PRINTS" id="PR00105">
    <property type="entry name" value="C5METTRFRASE"/>
</dbReference>
<dbReference type="EMBL" id="BQKI01000017">
    <property type="protein sequence ID" value="GJN10078.1"/>
    <property type="molecule type" value="Genomic_DNA"/>
</dbReference>
<dbReference type="InterPro" id="IPR043151">
    <property type="entry name" value="BAH_sf"/>
</dbReference>
<keyword evidence="3 9" id="KW-0489">Methyltransferase</keyword>
<proteinExistence type="inferred from homology"/>
<evidence type="ECO:0000313" key="13">
    <source>
        <dbReference type="Proteomes" id="UP001054889"/>
    </source>
</evidence>
<feature type="region of interest" description="Disordered" evidence="10">
    <location>
        <begin position="45"/>
        <end position="99"/>
    </location>
</feature>
<dbReference type="FunFam" id="2.30.30.490:FF:000013">
    <property type="entry name" value="DNA (cytosine-5)-methyltransferase"/>
    <property type="match status" value="1"/>
</dbReference>
<organism evidence="12 13">
    <name type="scientific">Eleusine coracana subsp. coracana</name>
    <dbReference type="NCBI Taxonomy" id="191504"/>
    <lineage>
        <taxon>Eukaryota</taxon>
        <taxon>Viridiplantae</taxon>
        <taxon>Streptophyta</taxon>
        <taxon>Embryophyta</taxon>
        <taxon>Tracheophyta</taxon>
        <taxon>Spermatophyta</taxon>
        <taxon>Magnoliopsida</taxon>
        <taxon>Liliopsida</taxon>
        <taxon>Poales</taxon>
        <taxon>Poaceae</taxon>
        <taxon>PACMAD clade</taxon>
        <taxon>Chloridoideae</taxon>
        <taxon>Cynodonteae</taxon>
        <taxon>Eleusininae</taxon>
        <taxon>Eleusine</taxon>
    </lineage>
</organism>
<dbReference type="Pfam" id="PF01426">
    <property type="entry name" value="BAH"/>
    <property type="match status" value="2"/>
</dbReference>
<dbReference type="SUPFAM" id="SSF53335">
    <property type="entry name" value="S-adenosyl-L-methionine-dependent methyltransferases"/>
    <property type="match status" value="1"/>
</dbReference>
<sequence>MNWQALPRQSKVGLLAGGWRLGQQHRACRNGEILGFGGAAALASPAKSLRPSARARRRSRNRNPRTQNGERALSAITPLSPKPFHPPARLSRCSAPRTPRTRLPCRLDAAAGDGAAASVSPPPPSSVLRIGRLEVASVAVGVDSGGLSGGRDSCGRGGVPRRRRGSVSAIGDSRAVDLCMRSPSFLINRLPPQYLAGYPSINCHQLARRLCCGHLGSNPGGGLLSGMLYQLSYCVVLSFLISHNLFGIDESIMRNTRYGEFGTKRCRAKPQKKGEESNIENNKLETGSQDTPEEVHHGVDNGNGKATCKRPRRAAACSDFKEKSIRLSDKTSVVMVKKNRMEEEEIDAVNLTKLEPEKRPCRKLIDFALHDADGHLQPFEMSEINDFYITALIMPMDDDLEKEQLADYECVKPAGSYKSYFDHFYEKAQGLEELLASVVRSINAMNGNSGAMSKDLVISIGEFVYIQLVGLDDSSSNNDEKFATLPVLLALRDQCKSRVKSIRFPSDISTASLKINELASEEITEDDDGKLAMLLQQEEEWKMKKKQRGRRGTPSQKNVYIKISEAEIANDYPLPAYYKPSSQEMDEYIFDSDDSIFSDDVPVRILNNWALYNADSRLIPLELIPMKSGAENDIVVFGSGFMREDDGSCCSTIPGREMEMKQKKLTRNKKIMKTRMLKRRNRLKQRRFQRLHPSTHGLGMCVAQASKEIKWEGEISGKTLSGEALYKCAHVRDLIIAVGKAVTLEDDSGETVIYFVEYMFQKPNGAKMAHGRMLLQGSQTVLGNAANEREVFLTNDCLEFELDNIKELVPVNIHSMPWGHKYRKENSEADKVERAKAEERKKKGLPMEYFCKSLYWPEKGAFFSLPHDKLGLGTGVCSSCDNSETDYDVLKVLSKTSFIYRKVTYNVNDFIYVRPDFFSQDEDRATFKAGRNVGLKPYAVCHLLAIHDAAGSKKLNPASTKVSARRFYRPDDISSAKAYASDIREVYYSEDTIDVPVDMIEGKCEVRKKIDLSNSDLPGIVEHVFFCEHLYDPATGALKQLPSNVKFMSMLQKATGALKKNKGKQICDSDQVDSSKWLEVPKENRLATLDIFAGCGGLSEGLQQAGVSFTKWAIEYEEPAGEAFNKNHPEAVVFIDNCNVILKAIMDKCGDTDDCISTSEAAEQAAKLAAENINNLPVPGEVEFINGGPPCQGFSGMNRFNQSPWSKVQCEMILAFLSFAEYFRPRFFLLENVRNFVSFNKGQTFRLAVASLLEMGYQVLILCIH</sequence>
<evidence type="ECO:0000256" key="8">
    <source>
        <dbReference type="ARBA" id="ARBA00023242"/>
    </source>
</evidence>
<feature type="region of interest" description="Disordered" evidence="10">
    <location>
        <begin position="269"/>
        <end position="307"/>
    </location>
</feature>
<dbReference type="Proteomes" id="UP001054889">
    <property type="component" value="Unassembled WGS sequence"/>
</dbReference>
<dbReference type="Gene3D" id="2.30.30.490">
    <property type="match status" value="2"/>
</dbReference>
<dbReference type="FunFam" id="2.30.30.490:FF:000009">
    <property type="entry name" value="DNA (cytosine-5)-methyltransferase"/>
    <property type="match status" value="1"/>
</dbReference>
<dbReference type="GO" id="GO:0003886">
    <property type="term" value="F:DNA (cytosine-5-)-methyltransferase activity"/>
    <property type="evidence" value="ECO:0007669"/>
    <property type="project" value="UniProtKB-EC"/>
</dbReference>
<evidence type="ECO:0000256" key="7">
    <source>
        <dbReference type="ARBA" id="ARBA00023125"/>
    </source>
</evidence>
<keyword evidence="7" id="KW-0238">DNA-binding</keyword>
<reference evidence="12" key="1">
    <citation type="journal article" date="2018" name="DNA Res.">
        <title>Multiple hybrid de novo genome assembly of finger millet, an orphan allotetraploid crop.</title>
        <authorList>
            <person name="Hatakeyama M."/>
            <person name="Aluri S."/>
            <person name="Balachadran M.T."/>
            <person name="Sivarajan S.R."/>
            <person name="Patrignani A."/>
            <person name="Gruter S."/>
            <person name="Poveda L."/>
            <person name="Shimizu-Inatsugi R."/>
            <person name="Baeten J."/>
            <person name="Francoijs K.J."/>
            <person name="Nataraja K.N."/>
            <person name="Reddy Y.A.N."/>
            <person name="Phadnis S."/>
            <person name="Ravikumar R.L."/>
            <person name="Schlapbach R."/>
            <person name="Sreeman S.M."/>
            <person name="Shimizu K.K."/>
        </authorList>
    </citation>
    <scope>NUCLEOTIDE SEQUENCE</scope>
</reference>
<dbReference type="PROSITE" id="PS51038">
    <property type="entry name" value="BAH"/>
    <property type="match status" value="2"/>
</dbReference>
<evidence type="ECO:0000256" key="9">
    <source>
        <dbReference type="PROSITE-ProRule" id="PRU01016"/>
    </source>
</evidence>
<dbReference type="InterPro" id="IPR022702">
    <property type="entry name" value="Cytosine_MeTrfase1_RFD"/>
</dbReference>
<keyword evidence="4 9" id="KW-0808">Transferase</keyword>
<gene>
    <name evidence="12" type="primary">ga28141</name>
    <name evidence="12" type="ORF">PR202_ga28141</name>
</gene>
<comment type="caution">
    <text evidence="12">The sequence shown here is derived from an EMBL/GenBank/DDBJ whole genome shotgun (WGS) entry which is preliminary data.</text>
</comment>
<keyword evidence="8" id="KW-0539">Nucleus</keyword>
<dbReference type="AlphaFoldDB" id="A0AAV5DGM2"/>
<feature type="domain" description="BAH" evidence="11">
    <location>
        <begin position="734"/>
        <end position="866"/>
    </location>
</feature>
<dbReference type="Pfam" id="PF00145">
    <property type="entry name" value="DNA_methylase"/>
    <property type="match status" value="2"/>
</dbReference>
<dbReference type="CDD" id="cd04708">
    <property type="entry name" value="BAH_plantDCM_II"/>
    <property type="match status" value="1"/>
</dbReference>
<dbReference type="GO" id="GO:0003677">
    <property type="term" value="F:DNA binding"/>
    <property type="evidence" value="ECO:0007669"/>
    <property type="project" value="UniProtKB-KW"/>
</dbReference>
<dbReference type="InterPro" id="IPR001525">
    <property type="entry name" value="C5_MeTfrase"/>
</dbReference>
<evidence type="ECO:0000256" key="5">
    <source>
        <dbReference type="ARBA" id="ARBA00022691"/>
    </source>
</evidence>